<protein>
    <recommendedName>
        <fullName evidence="3">PBS lyase HEAT domain protein repeat-containing protein</fullName>
    </recommendedName>
</protein>
<dbReference type="InterPro" id="IPR011989">
    <property type="entry name" value="ARM-like"/>
</dbReference>
<dbReference type="STRING" id="572546.Arcpr_0626"/>
<organism evidence="1 2">
    <name type="scientific">Archaeoglobus profundus (strain DSM 5631 / JCM 9629 / NBRC 100127 / Av18)</name>
    <dbReference type="NCBI Taxonomy" id="572546"/>
    <lineage>
        <taxon>Archaea</taxon>
        <taxon>Methanobacteriati</taxon>
        <taxon>Methanobacteriota</taxon>
        <taxon>Archaeoglobi</taxon>
        <taxon>Archaeoglobales</taxon>
        <taxon>Archaeoglobaceae</taxon>
        <taxon>Archaeoglobus</taxon>
    </lineage>
</organism>
<accession>D2RHB6</accession>
<dbReference type="EMBL" id="CP001857">
    <property type="protein sequence ID" value="ADB57691.1"/>
    <property type="molecule type" value="Genomic_DNA"/>
</dbReference>
<proteinExistence type="predicted"/>
<dbReference type="InterPro" id="IPR016024">
    <property type="entry name" value="ARM-type_fold"/>
</dbReference>
<evidence type="ECO:0008006" key="3">
    <source>
        <dbReference type="Google" id="ProtNLM"/>
    </source>
</evidence>
<evidence type="ECO:0000313" key="1">
    <source>
        <dbReference type="EMBL" id="ADB57691.1"/>
    </source>
</evidence>
<keyword evidence="2" id="KW-1185">Reference proteome</keyword>
<dbReference type="Gene3D" id="1.25.10.10">
    <property type="entry name" value="Leucine-rich Repeat Variant"/>
    <property type="match status" value="1"/>
</dbReference>
<name>D2RHB6_ARCPA</name>
<gene>
    <name evidence="1" type="ordered locus">Arcpr_0626</name>
</gene>
<reference evidence="1 2" key="1">
    <citation type="journal article" date="2010" name="Stand. Genomic Sci.">
        <title>Complete genome sequence of Archaeoglobus profundus type strain (AV18).</title>
        <authorList>
            <person name="von Jan M."/>
            <person name="Lapidus A."/>
            <person name="Del Rio T.G."/>
            <person name="Copeland A."/>
            <person name="Tice H."/>
            <person name="Cheng J.F."/>
            <person name="Lucas S."/>
            <person name="Chen F."/>
            <person name="Nolan M."/>
            <person name="Goodwin L."/>
            <person name="Han C."/>
            <person name="Pitluck S."/>
            <person name="Liolios K."/>
            <person name="Ivanova N."/>
            <person name="Mavromatis K."/>
            <person name="Ovchinnikova G."/>
            <person name="Chertkov O."/>
            <person name="Pati A."/>
            <person name="Chen A."/>
            <person name="Palaniappan K."/>
            <person name="Land M."/>
            <person name="Hauser L."/>
            <person name="Chang Y.J."/>
            <person name="Jeffries C.D."/>
            <person name="Saunders E."/>
            <person name="Brettin T."/>
            <person name="Detter J.C."/>
            <person name="Chain P."/>
            <person name="Eichinger K."/>
            <person name="Huber H."/>
            <person name="Spring S."/>
            <person name="Rohde M."/>
            <person name="Goker M."/>
            <person name="Wirth R."/>
            <person name="Woyke T."/>
            <person name="Bristow J."/>
            <person name="Eisen J.A."/>
            <person name="Markowitz V."/>
            <person name="Hugenholtz P."/>
            <person name="Kyrpides N.C."/>
            <person name="Klenk H.P."/>
        </authorList>
    </citation>
    <scope>NUCLEOTIDE SEQUENCE [LARGE SCALE GENOMIC DNA]</scope>
    <source>
        <strain evidence="2">DSM 5631 / JCM 9629 / NBRC 100127 / Av18</strain>
    </source>
</reference>
<dbReference type="PaxDb" id="572546-Arcpr_0626"/>
<dbReference type="Proteomes" id="UP000001901">
    <property type="component" value="Chromosome"/>
</dbReference>
<dbReference type="SUPFAM" id="SSF48371">
    <property type="entry name" value="ARM repeat"/>
    <property type="match status" value="1"/>
</dbReference>
<dbReference type="KEGG" id="apo:Arcpr_0626"/>
<dbReference type="eggNOG" id="arCOG02966">
    <property type="taxonomic scope" value="Archaea"/>
</dbReference>
<evidence type="ECO:0000313" key="2">
    <source>
        <dbReference type="Proteomes" id="UP000001901"/>
    </source>
</evidence>
<sequence length="193" mass="22480">MIILKFVKAEELLERREFEKLTPKVAMKFLYHPNEFYRFRGAEALGYLCKGEKARNYILRLFWHLSDESGAYCIGAPLGIAEIGLNNPEVFEGFKNRFVSLLDDWEVERKYVAYGIARTAHLVKDAYPNPVEKLLEVLKELKDNPDFVAYALFALKRLKAEIPNEFKKDCRFAKFYDGEGIKSIRICELLDII</sequence>
<dbReference type="HOGENOM" id="CLU_094508_0_0_2"/>
<dbReference type="AlphaFoldDB" id="D2RHB6"/>